<dbReference type="Proteomes" id="UP001180536">
    <property type="component" value="Unassembled WGS sequence"/>
</dbReference>
<name>A0ABU1Z6C1_9BURK</name>
<dbReference type="RefSeq" id="WP_310343321.1">
    <property type="nucleotide sequence ID" value="NZ_JAVDXQ010000002.1"/>
</dbReference>
<protein>
    <submittedName>
        <fullName evidence="2">Short subunit dehydrogenase-like uncharacterized protein</fullName>
    </submittedName>
</protein>
<dbReference type="EMBL" id="JAVDXQ010000002">
    <property type="protein sequence ID" value="MDR7296147.1"/>
    <property type="molecule type" value="Genomic_DNA"/>
</dbReference>
<organism evidence="2 3">
    <name type="scientific">Pelomonas aquatica</name>
    <dbReference type="NCBI Taxonomy" id="431058"/>
    <lineage>
        <taxon>Bacteria</taxon>
        <taxon>Pseudomonadati</taxon>
        <taxon>Pseudomonadota</taxon>
        <taxon>Betaproteobacteria</taxon>
        <taxon>Burkholderiales</taxon>
        <taxon>Sphaerotilaceae</taxon>
        <taxon>Roseateles</taxon>
    </lineage>
</organism>
<dbReference type="PANTHER" id="PTHR43781:SF1">
    <property type="entry name" value="SACCHAROPINE DEHYDROGENASE"/>
    <property type="match status" value="1"/>
</dbReference>
<proteinExistence type="predicted"/>
<sequence>MSKHSGTANKGQAIAVYGAGGHTGRFVVNEALRRGLAVVAIGRDASRLPAGVPARVAAIDDAAALDAALAGCGVVINCAGPFLDTAAPVIEAALRAGCGYVDVTAEQASAQAVFERFDAQAREAGVAVVPAAGFYGGLADLLASALAADGPVDDLSVAIALDHWWPTEGTRKTGERNQVPRVVLQDGQLVRMATPAAERDWAFGTGHGLQTMVELPFSEIITIARHLGVRNLRSWLTLASLQQIRDANTPPPEASDAQGRSAQRFEMVVQAGEGAGARRAVARGQDIYAVSAPLVVEAAERMLQPSFSRSGALALGEAFDAKDFLKALAARDLQLQLG</sequence>
<reference evidence="2 3" key="1">
    <citation type="submission" date="2023-07" db="EMBL/GenBank/DDBJ databases">
        <title>Sorghum-associated microbial communities from plants grown in Nebraska, USA.</title>
        <authorList>
            <person name="Schachtman D."/>
        </authorList>
    </citation>
    <scope>NUCLEOTIDE SEQUENCE [LARGE SCALE GENOMIC DNA]</scope>
    <source>
        <strain evidence="2 3">BE310</strain>
    </source>
</reference>
<dbReference type="PANTHER" id="PTHR43781">
    <property type="entry name" value="SACCHAROPINE DEHYDROGENASE"/>
    <property type="match status" value="1"/>
</dbReference>
<keyword evidence="3" id="KW-1185">Reference proteome</keyword>
<evidence type="ECO:0000313" key="3">
    <source>
        <dbReference type="Proteomes" id="UP001180536"/>
    </source>
</evidence>
<dbReference type="SUPFAM" id="SSF51735">
    <property type="entry name" value="NAD(P)-binding Rossmann-fold domains"/>
    <property type="match status" value="1"/>
</dbReference>
<evidence type="ECO:0000313" key="2">
    <source>
        <dbReference type="EMBL" id="MDR7296147.1"/>
    </source>
</evidence>
<gene>
    <name evidence="2" type="ORF">J2X16_001486</name>
</gene>
<feature type="domain" description="Saccharopine dehydrogenase NADP binding" evidence="1">
    <location>
        <begin position="14"/>
        <end position="128"/>
    </location>
</feature>
<dbReference type="Gene3D" id="3.40.50.720">
    <property type="entry name" value="NAD(P)-binding Rossmann-like Domain"/>
    <property type="match status" value="1"/>
</dbReference>
<comment type="caution">
    <text evidence="2">The sequence shown here is derived from an EMBL/GenBank/DDBJ whole genome shotgun (WGS) entry which is preliminary data.</text>
</comment>
<dbReference type="InterPro" id="IPR036291">
    <property type="entry name" value="NAD(P)-bd_dom_sf"/>
</dbReference>
<dbReference type="InterPro" id="IPR005097">
    <property type="entry name" value="Sacchrp_dh_NADP-bd"/>
</dbReference>
<evidence type="ECO:0000259" key="1">
    <source>
        <dbReference type="Pfam" id="PF03435"/>
    </source>
</evidence>
<accession>A0ABU1Z6C1</accession>
<dbReference type="Pfam" id="PF03435">
    <property type="entry name" value="Sacchrp_dh_NADP"/>
    <property type="match status" value="1"/>
</dbReference>